<dbReference type="NCBIfam" id="NF040518">
    <property type="entry name" value="Lacto_Palin_RP3"/>
    <property type="match status" value="1"/>
</dbReference>
<comment type="caution">
    <text evidence="1">The sequence shown here is derived from an EMBL/GenBank/DDBJ whole genome shotgun (WGS) entry which is preliminary data.</text>
</comment>
<name>A0AAX0JZY8_LACRH</name>
<reference evidence="1 2" key="1">
    <citation type="submission" date="2017-01" db="EMBL/GenBank/DDBJ databases">
        <title>In silico prediction, in vitro antibacterial spectrum and physicochemical properties of a putative bacteriocin produced by Lactobacillus rhamnosus strain L156.4.</title>
        <authorList>
            <person name="Silveira A.M."/>
            <person name="Monteiro A.S."/>
            <person name="Santos V.L."/>
            <person name="Nicoli J.R."/>
            <person name="Azevedo V."/>
            <person name="Soares S.C."/>
            <person name="Castro-Oliveira L."/>
            <person name="Dias-Souza M.V."/>
            <person name="Nardi R.M."/>
        </authorList>
    </citation>
    <scope>NUCLEOTIDE SEQUENCE [LARGE SCALE GENOMIC DNA]</scope>
    <source>
        <strain evidence="1 2">L156.4</strain>
    </source>
</reference>
<sequence length="75" mass="8375">MARAWPLRLRSLHADFCAGERVMGVSRNKSGLSHNGRALAIVIKRSVHANFCTRKRVIERKAAPKTNRKAELPPA</sequence>
<proteinExistence type="predicted"/>
<evidence type="ECO:0000313" key="2">
    <source>
        <dbReference type="Proteomes" id="UP000189067"/>
    </source>
</evidence>
<gene>
    <name evidence="1" type="ORF">BWR10_11725</name>
</gene>
<dbReference type="Proteomes" id="UP000189067">
    <property type="component" value="Unassembled WGS sequence"/>
</dbReference>
<organism evidence="1 2">
    <name type="scientific">Lacticaseibacillus rhamnosus</name>
    <name type="common">Lactobacillus rhamnosus</name>
    <dbReference type="NCBI Taxonomy" id="47715"/>
    <lineage>
        <taxon>Bacteria</taxon>
        <taxon>Bacillati</taxon>
        <taxon>Bacillota</taxon>
        <taxon>Bacilli</taxon>
        <taxon>Lactobacillales</taxon>
        <taxon>Lactobacillaceae</taxon>
        <taxon>Lacticaseibacillus</taxon>
    </lineage>
</organism>
<evidence type="ECO:0000313" key="1">
    <source>
        <dbReference type="EMBL" id="ONN73987.1"/>
    </source>
</evidence>
<protein>
    <submittedName>
        <fullName evidence="1">Uncharacterized protein</fullName>
    </submittedName>
</protein>
<dbReference type="AntiFam" id="ANF00268">
    <property type="entry name" value="DNA repeat translations related to WP_015765070.1"/>
</dbReference>
<dbReference type="AlphaFoldDB" id="A0AAX0JZY8"/>
<dbReference type="EMBL" id="MTJY01000049">
    <property type="protein sequence ID" value="ONN73987.1"/>
    <property type="molecule type" value="Genomic_DNA"/>
</dbReference>
<accession>A0AAX0JZY8</accession>